<dbReference type="InterPro" id="IPR009057">
    <property type="entry name" value="Homeodomain-like_sf"/>
</dbReference>
<dbReference type="RefSeq" id="WP_184823864.1">
    <property type="nucleotide sequence ID" value="NZ_JACHMM010000001.1"/>
</dbReference>
<protein>
    <submittedName>
        <fullName evidence="5">AraC-like DNA-binding protein</fullName>
    </submittedName>
</protein>
<dbReference type="PROSITE" id="PS00041">
    <property type="entry name" value="HTH_ARAC_FAMILY_1"/>
    <property type="match status" value="1"/>
</dbReference>
<dbReference type="AlphaFoldDB" id="A0A7W9LM55"/>
<keyword evidence="6" id="KW-1185">Reference proteome</keyword>
<gene>
    <name evidence="5" type="ORF">HD601_003466</name>
</gene>
<evidence type="ECO:0000256" key="3">
    <source>
        <dbReference type="ARBA" id="ARBA00023163"/>
    </source>
</evidence>
<sequence length="265" mass="27704">MAAQRWVGWVSVRPGRLTYAGALGSAAEHAHHAVQLMVTAGAPILLADGDGVEREFRGVVVPPNVPHAILRGSTDALLVLIDPFSATGRSLPGGDGDGVRSVSSWRTVPGGDGGRWSSVEAAEEFVESVAGSGAVPEEPEHPAVLEAAALVRERIDDGQLRLGDLAAAVGLSESRLGHLFSAQAGLPFRRYVLWQRLQRALALLAGGASLTDAAHGSGFADAAHLTRTFVRMIGAPPSRLAKDVRWVEQPNRSSLGPGSARTLEA</sequence>
<dbReference type="EMBL" id="JACHMM010000001">
    <property type="protein sequence ID" value="MBB5788891.1"/>
    <property type="molecule type" value="Genomic_DNA"/>
</dbReference>
<keyword evidence="1" id="KW-0805">Transcription regulation</keyword>
<accession>A0A7W9LM55</accession>
<evidence type="ECO:0000256" key="1">
    <source>
        <dbReference type="ARBA" id="ARBA00023015"/>
    </source>
</evidence>
<dbReference type="InterPro" id="IPR050204">
    <property type="entry name" value="AraC_XylS_family_regulators"/>
</dbReference>
<dbReference type="GO" id="GO:0043565">
    <property type="term" value="F:sequence-specific DNA binding"/>
    <property type="evidence" value="ECO:0007669"/>
    <property type="project" value="InterPro"/>
</dbReference>
<dbReference type="PANTHER" id="PTHR46796">
    <property type="entry name" value="HTH-TYPE TRANSCRIPTIONAL ACTIVATOR RHAS-RELATED"/>
    <property type="match status" value="1"/>
</dbReference>
<keyword evidence="3" id="KW-0804">Transcription</keyword>
<feature type="domain" description="HTH araC/xylS-type" evidence="4">
    <location>
        <begin position="145"/>
        <end position="243"/>
    </location>
</feature>
<organism evidence="5 6">
    <name type="scientific">Jiangella mangrovi</name>
    <dbReference type="NCBI Taxonomy" id="1524084"/>
    <lineage>
        <taxon>Bacteria</taxon>
        <taxon>Bacillati</taxon>
        <taxon>Actinomycetota</taxon>
        <taxon>Actinomycetes</taxon>
        <taxon>Jiangellales</taxon>
        <taxon>Jiangellaceae</taxon>
        <taxon>Jiangella</taxon>
    </lineage>
</organism>
<evidence type="ECO:0000256" key="2">
    <source>
        <dbReference type="ARBA" id="ARBA00023125"/>
    </source>
</evidence>
<evidence type="ECO:0000259" key="4">
    <source>
        <dbReference type="PROSITE" id="PS01124"/>
    </source>
</evidence>
<reference evidence="5 6" key="1">
    <citation type="submission" date="2020-08" db="EMBL/GenBank/DDBJ databases">
        <title>Sequencing the genomes of 1000 actinobacteria strains.</title>
        <authorList>
            <person name="Klenk H.-P."/>
        </authorList>
    </citation>
    <scope>NUCLEOTIDE SEQUENCE [LARGE SCALE GENOMIC DNA]</scope>
    <source>
        <strain evidence="5 6">DSM 102122</strain>
    </source>
</reference>
<name>A0A7W9LM55_9ACTN</name>
<dbReference type="Proteomes" id="UP000542813">
    <property type="component" value="Unassembled WGS sequence"/>
</dbReference>
<dbReference type="InterPro" id="IPR018060">
    <property type="entry name" value="HTH_AraC"/>
</dbReference>
<dbReference type="PROSITE" id="PS01124">
    <property type="entry name" value="HTH_ARAC_FAMILY_2"/>
    <property type="match status" value="1"/>
</dbReference>
<proteinExistence type="predicted"/>
<dbReference type="GO" id="GO:0003700">
    <property type="term" value="F:DNA-binding transcription factor activity"/>
    <property type="evidence" value="ECO:0007669"/>
    <property type="project" value="InterPro"/>
</dbReference>
<dbReference type="SMART" id="SM00342">
    <property type="entry name" value="HTH_ARAC"/>
    <property type="match status" value="1"/>
</dbReference>
<comment type="caution">
    <text evidence="5">The sequence shown here is derived from an EMBL/GenBank/DDBJ whole genome shotgun (WGS) entry which is preliminary data.</text>
</comment>
<dbReference type="SUPFAM" id="SSF46689">
    <property type="entry name" value="Homeodomain-like"/>
    <property type="match status" value="1"/>
</dbReference>
<keyword evidence="2 5" id="KW-0238">DNA-binding</keyword>
<evidence type="ECO:0000313" key="5">
    <source>
        <dbReference type="EMBL" id="MBB5788891.1"/>
    </source>
</evidence>
<evidence type="ECO:0000313" key="6">
    <source>
        <dbReference type="Proteomes" id="UP000542813"/>
    </source>
</evidence>
<dbReference type="Gene3D" id="1.10.10.60">
    <property type="entry name" value="Homeodomain-like"/>
    <property type="match status" value="1"/>
</dbReference>
<dbReference type="Pfam" id="PF12833">
    <property type="entry name" value="HTH_18"/>
    <property type="match status" value="1"/>
</dbReference>
<dbReference type="InterPro" id="IPR018062">
    <property type="entry name" value="HTH_AraC-typ_CS"/>
</dbReference>